<dbReference type="PANTHER" id="PTHR43537">
    <property type="entry name" value="TRANSCRIPTIONAL REGULATOR, GNTR FAMILY"/>
    <property type="match status" value="1"/>
</dbReference>
<dbReference type="Pfam" id="PF00392">
    <property type="entry name" value="GntR"/>
    <property type="match status" value="1"/>
</dbReference>
<dbReference type="RefSeq" id="WP_263594166.1">
    <property type="nucleotide sequence ID" value="NZ_CP107020.1"/>
</dbReference>
<dbReference type="Pfam" id="PF07729">
    <property type="entry name" value="FCD"/>
    <property type="match status" value="1"/>
</dbReference>
<name>A0ABY6G2U4_9MICO</name>
<evidence type="ECO:0000313" key="6">
    <source>
        <dbReference type="Proteomes" id="UP001164305"/>
    </source>
</evidence>
<keyword evidence="6" id="KW-1185">Reference proteome</keyword>
<dbReference type="SUPFAM" id="SSF48008">
    <property type="entry name" value="GntR ligand-binding domain-like"/>
    <property type="match status" value="1"/>
</dbReference>
<sequence length="229" mass="24990">MSAKVEQAVEGLRAMIASGRLRPGDRLPSEADLCERLDVSRSSLREAQKMLAVAGVLISRTGSGTYVSALSADDFMSGLRIAVPLLPLEQFLELLDLRCVLEGHAAAAAAASFDDARRHRLLELAAKIAAQPWDADAEGLDDAFHRLLADGTDNASLRTLLAIIRERSHHYRLLDGASGAELKRSSDEAHRRIAEAVLARDPEAARVEAQQHVMTTRRWLASMRPDPEP</sequence>
<dbReference type="SMART" id="SM00895">
    <property type="entry name" value="FCD"/>
    <property type="match status" value="1"/>
</dbReference>
<proteinExistence type="predicted"/>
<dbReference type="PRINTS" id="PR00035">
    <property type="entry name" value="HTHGNTR"/>
</dbReference>
<dbReference type="InterPro" id="IPR036388">
    <property type="entry name" value="WH-like_DNA-bd_sf"/>
</dbReference>
<dbReference type="EMBL" id="CP107020">
    <property type="protein sequence ID" value="UYG16954.1"/>
    <property type="molecule type" value="Genomic_DNA"/>
</dbReference>
<evidence type="ECO:0000256" key="1">
    <source>
        <dbReference type="ARBA" id="ARBA00023015"/>
    </source>
</evidence>
<keyword evidence="2" id="KW-0238">DNA-binding</keyword>
<dbReference type="InterPro" id="IPR011711">
    <property type="entry name" value="GntR_C"/>
</dbReference>
<dbReference type="Gene3D" id="1.10.10.10">
    <property type="entry name" value="Winged helix-like DNA-binding domain superfamily/Winged helix DNA-binding domain"/>
    <property type="match status" value="1"/>
</dbReference>
<reference evidence="5" key="1">
    <citation type="submission" date="2022-10" db="EMBL/GenBank/DDBJ databases">
        <title>Whole-Genome Sequencing of Brachybacterium huguangmaarense BRM-3, Isolated from Betula schmidtii.</title>
        <authorList>
            <person name="Haam D."/>
        </authorList>
    </citation>
    <scope>NUCLEOTIDE SEQUENCE</scope>
    <source>
        <strain evidence="5">BRM-3</strain>
    </source>
</reference>
<protein>
    <submittedName>
        <fullName evidence="5">GntR family transcriptional regulator</fullName>
    </submittedName>
</protein>
<dbReference type="Proteomes" id="UP001164305">
    <property type="component" value="Chromosome"/>
</dbReference>
<evidence type="ECO:0000256" key="3">
    <source>
        <dbReference type="ARBA" id="ARBA00023163"/>
    </source>
</evidence>
<evidence type="ECO:0000259" key="4">
    <source>
        <dbReference type="PROSITE" id="PS50949"/>
    </source>
</evidence>
<dbReference type="CDD" id="cd07377">
    <property type="entry name" value="WHTH_GntR"/>
    <property type="match status" value="1"/>
</dbReference>
<dbReference type="PROSITE" id="PS50949">
    <property type="entry name" value="HTH_GNTR"/>
    <property type="match status" value="1"/>
</dbReference>
<accession>A0ABY6G2U4</accession>
<keyword evidence="1" id="KW-0805">Transcription regulation</keyword>
<dbReference type="PANTHER" id="PTHR43537:SF5">
    <property type="entry name" value="UXU OPERON TRANSCRIPTIONAL REGULATOR"/>
    <property type="match status" value="1"/>
</dbReference>
<gene>
    <name evidence="5" type="ORF">BRM3_00495</name>
</gene>
<dbReference type="InterPro" id="IPR000524">
    <property type="entry name" value="Tscrpt_reg_HTH_GntR"/>
</dbReference>
<keyword evidence="3" id="KW-0804">Transcription</keyword>
<dbReference type="SMART" id="SM00345">
    <property type="entry name" value="HTH_GNTR"/>
    <property type="match status" value="1"/>
</dbReference>
<dbReference type="SUPFAM" id="SSF46785">
    <property type="entry name" value="Winged helix' DNA-binding domain"/>
    <property type="match status" value="1"/>
</dbReference>
<evidence type="ECO:0000313" key="5">
    <source>
        <dbReference type="EMBL" id="UYG16954.1"/>
    </source>
</evidence>
<dbReference type="InterPro" id="IPR008920">
    <property type="entry name" value="TF_FadR/GntR_C"/>
</dbReference>
<feature type="domain" description="HTH gntR-type" evidence="4">
    <location>
        <begin position="2"/>
        <end position="70"/>
    </location>
</feature>
<dbReference type="Gene3D" id="1.20.120.530">
    <property type="entry name" value="GntR ligand-binding domain-like"/>
    <property type="match status" value="1"/>
</dbReference>
<dbReference type="InterPro" id="IPR036390">
    <property type="entry name" value="WH_DNA-bd_sf"/>
</dbReference>
<evidence type="ECO:0000256" key="2">
    <source>
        <dbReference type="ARBA" id="ARBA00023125"/>
    </source>
</evidence>
<organism evidence="5 6">
    <name type="scientific">Brachybacterium huguangmaarense</name>
    <dbReference type="NCBI Taxonomy" id="1652028"/>
    <lineage>
        <taxon>Bacteria</taxon>
        <taxon>Bacillati</taxon>
        <taxon>Actinomycetota</taxon>
        <taxon>Actinomycetes</taxon>
        <taxon>Micrococcales</taxon>
        <taxon>Dermabacteraceae</taxon>
        <taxon>Brachybacterium</taxon>
    </lineage>
</organism>